<dbReference type="Proteomes" id="UP000831782">
    <property type="component" value="Chromosome"/>
</dbReference>
<evidence type="ECO:0000256" key="1">
    <source>
        <dbReference type="SAM" id="MobiDB-lite"/>
    </source>
</evidence>
<sequence length="63" mass="7178">MNDKREINIKPQSYNETLKARQEQPKGDNPNKGYQGGRSPGITRIDIPQKKRGNAEHGEEETE</sequence>
<feature type="region of interest" description="Disordered" evidence="1">
    <location>
        <begin position="1"/>
        <end position="63"/>
    </location>
</feature>
<evidence type="ECO:0000313" key="2">
    <source>
        <dbReference type="EMBL" id="UOQ48131.1"/>
    </source>
</evidence>
<organism evidence="2 3">
    <name type="scientific">Gracilibacillus caseinilyticus</name>
    <dbReference type="NCBI Taxonomy" id="2932256"/>
    <lineage>
        <taxon>Bacteria</taxon>
        <taxon>Bacillati</taxon>
        <taxon>Bacillota</taxon>
        <taxon>Bacilli</taxon>
        <taxon>Bacillales</taxon>
        <taxon>Bacillaceae</taxon>
        <taxon>Gracilibacillus</taxon>
    </lineage>
</organism>
<feature type="compositionally biased region" description="Basic and acidic residues" evidence="1">
    <location>
        <begin position="47"/>
        <end position="57"/>
    </location>
</feature>
<gene>
    <name evidence="2" type="ORF">MUN88_19120</name>
</gene>
<accession>A0ABY4F121</accession>
<dbReference type="EMBL" id="CP095072">
    <property type="protein sequence ID" value="UOQ48131.1"/>
    <property type="molecule type" value="Genomic_DNA"/>
</dbReference>
<dbReference type="RefSeq" id="WP_244718192.1">
    <property type="nucleotide sequence ID" value="NZ_CP095072.1"/>
</dbReference>
<proteinExistence type="predicted"/>
<name>A0ABY4F121_9BACI</name>
<keyword evidence="3" id="KW-1185">Reference proteome</keyword>
<reference evidence="2 3" key="1">
    <citation type="submission" date="2022-04" db="EMBL/GenBank/DDBJ databases">
        <title>Gracilibacillus sp. isolated from saltern.</title>
        <authorList>
            <person name="Won M."/>
            <person name="Lee C.-M."/>
            <person name="Woen H.-Y."/>
            <person name="Kwon S.-W."/>
        </authorList>
    </citation>
    <scope>NUCLEOTIDE SEQUENCE [LARGE SCALE GENOMIC DNA]</scope>
    <source>
        <strain evidence="2 3">SSWR10-1</strain>
    </source>
</reference>
<evidence type="ECO:0000313" key="3">
    <source>
        <dbReference type="Proteomes" id="UP000831782"/>
    </source>
</evidence>
<protein>
    <submittedName>
        <fullName evidence="2">Uncharacterized protein</fullName>
    </submittedName>
</protein>